<accession>A0AAN1BFS0</accession>
<gene>
    <name evidence="1" type="ORF">NXC12_CH02371</name>
</gene>
<evidence type="ECO:0000313" key="2">
    <source>
        <dbReference type="Proteomes" id="UP000194159"/>
    </source>
</evidence>
<sequence length="54" mass="6133">MHSALLRQSWRVVPKPLLCIDKTNVEHGPFYLFLSNVCTPIAGMEQMGYKLDIA</sequence>
<dbReference type="AlphaFoldDB" id="A0AAN1BFS0"/>
<protein>
    <submittedName>
        <fullName evidence="1">Uncharacterized protein</fullName>
    </submittedName>
</protein>
<proteinExistence type="predicted"/>
<organism evidence="1 2">
    <name type="scientific">Rhizobium etli</name>
    <dbReference type="NCBI Taxonomy" id="29449"/>
    <lineage>
        <taxon>Bacteria</taxon>
        <taxon>Pseudomonadati</taxon>
        <taxon>Pseudomonadota</taxon>
        <taxon>Alphaproteobacteria</taxon>
        <taxon>Hyphomicrobiales</taxon>
        <taxon>Rhizobiaceae</taxon>
        <taxon>Rhizobium/Agrobacterium group</taxon>
        <taxon>Rhizobium</taxon>
    </lineage>
</organism>
<evidence type="ECO:0000313" key="1">
    <source>
        <dbReference type="EMBL" id="ARQ10389.1"/>
    </source>
</evidence>
<name>A0AAN1BFS0_RHIET</name>
<dbReference type="Proteomes" id="UP000194159">
    <property type="component" value="Chromosome"/>
</dbReference>
<reference evidence="1 2" key="1">
    <citation type="submission" date="2017-04" db="EMBL/GenBank/DDBJ databases">
        <title>Complete genome sequences of Rhizobium genomic linages associated to common bean (phaseolus vulgaris).</title>
        <authorList>
            <person name="Santamaria R.I."/>
            <person name="Bustos P."/>
            <person name="Perez-Carrascal O."/>
            <person name="Martinez-Flores I."/>
            <person name="Juarez S."/>
            <person name="Lozano L."/>
            <person name="Miranda F."/>
            <person name="Vinuesa P."/>
            <person name="Martinez-Romero E."/>
            <person name="Cevallos M.A."/>
            <person name="Romero D."/>
            <person name="Davila G."/>
            <person name="Gonzalez V."/>
        </authorList>
    </citation>
    <scope>NUCLEOTIDE SEQUENCE [LARGE SCALE GENOMIC DNA]</scope>
    <source>
        <strain evidence="1 2">NXC12</strain>
    </source>
</reference>
<dbReference type="EMBL" id="CP020906">
    <property type="protein sequence ID" value="ARQ10389.1"/>
    <property type="molecule type" value="Genomic_DNA"/>
</dbReference>